<organism evidence="1 2">
    <name type="scientific">Manihot esculenta</name>
    <name type="common">Cassava</name>
    <name type="synonym">Jatropha manihot</name>
    <dbReference type="NCBI Taxonomy" id="3983"/>
    <lineage>
        <taxon>Eukaryota</taxon>
        <taxon>Viridiplantae</taxon>
        <taxon>Streptophyta</taxon>
        <taxon>Embryophyta</taxon>
        <taxon>Tracheophyta</taxon>
        <taxon>Spermatophyta</taxon>
        <taxon>Magnoliopsida</taxon>
        <taxon>eudicotyledons</taxon>
        <taxon>Gunneridae</taxon>
        <taxon>Pentapetalae</taxon>
        <taxon>rosids</taxon>
        <taxon>fabids</taxon>
        <taxon>Malpighiales</taxon>
        <taxon>Euphorbiaceae</taxon>
        <taxon>Crotonoideae</taxon>
        <taxon>Manihoteae</taxon>
        <taxon>Manihot</taxon>
    </lineage>
</organism>
<proteinExistence type="predicted"/>
<sequence length="578" mass="63097">MASISRPQRAAELRSGGKIVRARRTAVPRTPYERPPKLLPNSAPQNPNWLSRFILSPSRMIATGAGKVLSSVFGPVSSSSSSSSGGDFTSEDDANDDDDITSQDATKLEKNQTFEKTNASRKDPLVIEWKSETKRAIEQILMQETFSREECDRLTQIIKSRVVDSPITGGQVGRTNDIPDWTVLRGVDISSNRCTAITEAKKWLEEKKLGSNSKSGLEYGTCTLNTAMLPQVTEDEVGSPAELAKSYMQARPPWASPSPSNIQLQSPSPVGIQLFKEETPNLFGGSSVTSSKLIRNSSATGSWNILEEIRKVRSKATEEMLRSRPSSIIDWPTLASDNKRSPYSLVPDKAESVSQMEQQGLQNEASPPDVATSICGQSQDLGTPQIIEGAEEGRLSDGQRLRPSEDVNISSPCVDVDVDYSKDANGVCEHLNCIVGEDAQHSSLDEINCSTMVEVAERNVAVDANGFPPSGSSMDANLQEEVKSKPSHEQHHFVDSGHDNLTSAPVEETCEHLSESYVEVAVVNENDAAPTGSRDSSSLHYEGISQDMPSPNLNSGKNNDVEVTEKRSRKRRYRSRAK</sequence>
<dbReference type="Proteomes" id="UP000091857">
    <property type="component" value="Chromosome 3"/>
</dbReference>
<gene>
    <name evidence="1" type="ORF">MANES_03G003300v8</name>
</gene>
<dbReference type="EMBL" id="CM004389">
    <property type="protein sequence ID" value="KAG8656766.1"/>
    <property type="molecule type" value="Genomic_DNA"/>
</dbReference>
<accession>A0ACB7HXD0</accession>
<protein>
    <submittedName>
        <fullName evidence="1">Uncharacterized protein</fullName>
    </submittedName>
</protein>
<keyword evidence="2" id="KW-1185">Reference proteome</keyword>
<evidence type="ECO:0000313" key="2">
    <source>
        <dbReference type="Proteomes" id="UP000091857"/>
    </source>
</evidence>
<evidence type="ECO:0000313" key="1">
    <source>
        <dbReference type="EMBL" id="KAG8656766.1"/>
    </source>
</evidence>
<name>A0ACB7HXD0_MANES</name>
<comment type="caution">
    <text evidence="1">The sequence shown here is derived from an EMBL/GenBank/DDBJ whole genome shotgun (WGS) entry which is preliminary data.</text>
</comment>
<reference evidence="2" key="1">
    <citation type="journal article" date="2016" name="Nat. Biotechnol.">
        <title>Sequencing wild and cultivated cassava and related species reveals extensive interspecific hybridization and genetic diversity.</title>
        <authorList>
            <person name="Bredeson J.V."/>
            <person name="Lyons J.B."/>
            <person name="Prochnik S.E."/>
            <person name="Wu G.A."/>
            <person name="Ha C.M."/>
            <person name="Edsinger-Gonzales E."/>
            <person name="Grimwood J."/>
            <person name="Schmutz J."/>
            <person name="Rabbi I.Y."/>
            <person name="Egesi C."/>
            <person name="Nauluvula P."/>
            <person name="Lebot V."/>
            <person name="Ndunguru J."/>
            <person name="Mkamilo G."/>
            <person name="Bart R.S."/>
            <person name="Setter T.L."/>
            <person name="Gleadow R.M."/>
            <person name="Kulakow P."/>
            <person name="Ferguson M.E."/>
            <person name="Rounsley S."/>
            <person name="Rokhsar D.S."/>
        </authorList>
    </citation>
    <scope>NUCLEOTIDE SEQUENCE [LARGE SCALE GENOMIC DNA]</scope>
    <source>
        <strain evidence="2">cv. AM560-2</strain>
    </source>
</reference>